<evidence type="ECO:0000313" key="3">
    <source>
        <dbReference type="Proteomes" id="UP000005167"/>
    </source>
</evidence>
<protein>
    <submittedName>
        <fullName evidence="2">Uncharacterized protein</fullName>
    </submittedName>
</protein>
<keyword evidence="1" id="KW-0812">Transmembrane</keyword>
<sequence length="41" mass="3910">MGVLDGFVCDHSAIVGRPLALVPGGAGALLIALAGALPPQA</sequence>
<accession>G2FIS0</accession>
<gene>
    <name evidence="2" type="ORF">TevJSym_bf00190</name>
</gene>
<dbReference type="AlphaFoldDB" id="G2FIS0"/>
<proteinExistence type="predicted"/>
<feature type="transmembrane region" description="Helical" evidence="1">
    <location>
        <begin position="20"/>
        <end position="37"/>
    </location>
</feature>
<dbReference type="EMBL" id="AFZB01000032">
    <property type="protein sequence ID" value="EGW53313.1"/>
    <property type="molecule type" value="Genomic_DNA"/>
</dbReference>
<reference evidence="2 3" key="1">
    <citation type="journal article" date="2011" name="ISME J.">
        <title>The endosymbionts of the deep-sea tubeworms Riftia pachyptila and Tevnia jerichonana share an identical physiology as revealed by proteogenomic analyses.</title>
        <authorList>
            <person name="Gardebrecht A."/>
            <person name="Markert S."/>
            <person name="Felbeck H."/>
            <person name="Thuermer A."/>
            <person name="Albrecht D."/>
            <person name="Wollherr A."/>
            <person name="Kabisch J."/>
            <person name="Lehmann R."/>
            <person name="Daniel R."/>
            <person name="Liesegang H."/>
            <person name="Hecker M."/>
            <person name="Sievert S.M."/>
            <person name="Schweder T."/>
        </authorList>
    </citation>
    <scope>NUCLEOTIDE SEQUENCE [LARGE SCALE GENOMIC DNA]</scope>
</reference>
<organism evidence="2 3">
    <name type="scientific">endosymbiont of Tevnia jerichonana</name>
    <name type="common">vent Tica</name>
    <dbReference type="NCBI Taxonomy" id="1049564"/>
    <lineage>
        <taxon>Bacteria</taxon>
        <taxon>Pseudomonadati</taxon>
        <taxon>Pseudomonadota</taxon>
        <taxon>Gammaproteobacteria</taxon>
        <taxon>sulfur-oxidizing symbionts</taxon>
    </lineage>
</organism>
<evidence type="ECO:0000256" key="1">
    <source>
        <dbReference type="SAM" id="Phobius"/>
    </source>
</evidence>
<keyword evidence="1" id="KW-0472">Membrane</keyword>
<name>G2FIS0_9GAMM</name>
<evidence type="ECO:0000313" key="2">
    <source>
        <dbReference type="EMBL" id="EGW53313.1"/>
    </source>
</evidence>
<keyword evidence="1" id="KW-1133">Transmembrane helix</keyword>
<keyword evidence="3" id="KW-1185">Reference proteome</keyword>
<comment type="caution">
    <text evidence="2">The sequence shown here is derived from an EMBL/GenBank/DDBJ whole genome shotgun (WGS) entry which is preliminary data.</text>
</comment>
<dbReference type="Proteomes" id="UP000005167">
    <property type="component" value="Unassembled WGS sequence"/>
</dbReference>